<evidence type="ECO:0000313" key="11">
    <source>
        <dbReference type="Proteomes" id="UP000523000"/>
    </source>
</evidence>
<dbReference type="Pfam" id="PF01040">
    <property type="entry name" value="UbiA"/>
    <property type="match status" value="1"/>
</dbReference>
<comment type="similarity">
    <text evidence="8">Belongs to the MenA family. Type 1 subfamily.</text>
</comment>
<evidence type="ECO:0000256" key="6">
    <source>
        <dbReference type="ARBA" id="ARBA00022989"/>
    </source>
</evidence>
<accession>A0A839QDG6</accession>
<dbReference type="InterPro" id="IPR026046">
    <property type="entry name" value="UBIAD1"/>
</dbReference>
<organism evidence="10 11">
    <name type="scientific">Paeniglutamicibacter cryotolerans</name>
    <dbReference type="NCBI Taxonomy" id="670079"/>
    <lineage>
        <taxon>Bacteria</taxon>
        <taxon>Bacillati</taxon>
        <taxon>Actinomycetota</taxon>
        <taxon>Actinomycetes</taxon>
        <taxon>Micrococcales</taxon>
        <taxon>Micrococcaceae</taxon>
        <taxon>Paeniglutamicibacter</taxon>
    </lineage>
</organism>
<dbReference type="Gene3D" id="1.10.357.140">
    <property type="entry name" value="UbiA prenyltransferase"/>
    <property type="match status" value="1"/>
</dbReference>
<sequence length="297" mass="31186">MATTAQWVAGARLRTLPIAIAPVLIGTAAALDVSTEFHPARALLALAVALLLQIGVNYSNDYSDGIRGTDDVRVGPLRLTGSKLAKAEHVRNAAFACFGAAALAGVTLLWLSGTWWLLLVGVAAVFAAWGYTGGKKPYGYRGLGEVFVFLFFGPVATLGTTYTQVLQISWPALLGALGTGLIATALLMANNVRDIPTDKEVGKLTLAVRLGDARARASYPVMLGVAVLLPLLLLPTRPWALLVLLCLPLCIAPCRTMLRNHEPAGLIPVLKATGIINLVYAALFAAALVIGALARQA</sequence>
<reference evidence="10 11" key="1">
    <citation type="submission" date="2020-08" db="EMBL/GenBank/DDBJ databases">
        <title>Sequencing the genomes of 1000 actinobacteria strains.</title>
        <authorList>
            <person name="Klenk H.-P."/>
        </authorList>
    </citation>
    <scope>NUCLEOTIDE SEQUENCE [LARGE SCALE GENOMIC DNA]</scope>
    <source>
        <strain evidence="10 11">DSM 22826</strain>
    </source>
</reference>
<name>A0A839QDG6_9MICC</name>
<keyword evidence="6 8" id="KW-1133">Transmembrane helix</keyword>
<dbReference type="PANTHER" id="PTHR13929:SF0">
    <property type="entry name" value="UBIA PRENYLTRANSFERASE DOMAIN-CONTAINING PROTEIN 1"/>
    <property type="match status" value="1"/>
</dbReference>
<keyword evidence="3 8" id="KW-1003">Cell membrane</keyword>
<keyword evidence="4 8" id="KW-0808">Transferase</keyword>
<dbReference type="InterPro" id="IPR044878">
    <property type="entry name" value="UbiA_sf"/>
</dbReference>
<dbReference type="UniPathway" id="UPA00079">
    <property type="reaction ID" value="UER00168"/>
</dbReference>
<evidence type="ECO:0000256" key="1">
    <source>
        <dbReference type="ARBA" id="ARBA00004141"/>
    </source>
</evidence>
<protein>
    <recommendedName>
        <fullName evidence="8 9">1,4-dihydroxy-2-naphthoate octaprenyltransferase</fullName>
        <shortName evidence="8">DHNA-octaprenyltransferase</shortName>
        <ecNumber evidence="8 9">2.5.1.74</ecNumber>
    </recommendedName>
</protein>
<dbReference type="AlphaFoldDB" id="A0A839QDG6"/>
<keyword evidence="11" id="KW-1185">Reference proteome</keyword>
<gene>
    <name evidence="8" type="primary">menA</name>
    <name evidence="10" type="ORF">E9229_000380</name>
</gene>
<keyword evidence="7 8" id="KW-0472">Membrane</keyword>
<feature type="transmembrane region" description="Helical" evidence="8">
    <location>
        <begin position="93"/>
        <end position="110"/>
    </location>
</feature>
<dbReference type="PIRSF" id="PIRSF005355">
    <property type="entry name" value="UBIAD1"/>
    <property type="match status" value="1"/>
</dbReference>
<evidence type="ECO:0000256" key="5">
    <source>
        <dbReference type="ARBA" id="ARBA00022692"/>
    </source>
</evidence>
<comment type="caution">
    <text evidence="10">The sequence shown here is derived from an EMBL/GenBank/DDBJ whole genome shotgun (WGS) entry which is preliminary data.</text>
</comment>
<evidence type="ECO:0000256" key="2">
    <source>
        <dbReference type="ARBA" id="ARBA00022428"/>
    </source>
</evidence>
<feature type="transmembrane region" description="Helical" evidence="8">
    <location>
        <begin position="172"/>
        <end position="192"/>
    </location>
</feature>
<feature type="transmembrane region" description="Helical" evidence="8">
    <location>
        <begin position="270"/>
        <end position="294"/>
    </location>
</feature>
<comment type="catalytic activity">
    <reaction evidence="8">
        <text>an all-trans-polyprenyl diphosphate + 1,4-dihydroxy-2-naphthoate + H(+) = a 2-demethylmenaquinol + CO2 + diphosphate</text>
        <dbReference type="Rhea" id="RHEA:26478"/>
        <dbReference type="Rhea" id="RHEA-COMP:9563"/>
        <dbReference type="Rhea" id="RHEA-COMP:9564"/>
        <dbReference type="ChEBI" id="CHEBI:11173"/>
        <dbReference type="ChEBI" id="CHEBI:15378"/>
        <dbReference type="ChEBI" id="CHEBI:16526"/>
        <dbReference type="ChEBI" id="CHEBI:33019"/>
        <dbReference type="ChEBI" id="CHEBI:55437"/>
        <dbReference type="ChEBI" id="CHEBI:58914"/>
        <dbReference type="EC" id="2.5.1.74"/>
    </reaction>
</comment>
<dbReference type="InterPro" id="IPR004657">
    <property type="entry name" value="MenA"/>
</dbReference>
<feature type="transmembrane region" description="Helical" evidence="8">
    <location>
        <begin position="146"/>
        <end position="166"/>
    </location>
</feature>
<comment type="function">
    <text evidence="8">Conversion of 1,4-dihydroxy-2-naphthoate (DHNA) to demethylmenaquinone (DMK).</text>
</comment>
<comment type="subcellular location">
    <subcellularLocation>
        <location evidence="8">Cell membrane</location>
        <topology evidence="8">Multi-pass membrane protein</topology>
    </subcellularLocation>
    <subcellularLocation>
        <location evidence="1">Membrane</location>
        <topology evidence="1">Multi-pass membrane protein</topology>
    </subcellularLocation>
</comment>
<dbReference type="GO" id="GO:0042371">
    <property type="term" value="P:vitamin K biosynthetic process"/>
    <property type="evidence" value="ECO:0007669"/>
    <property type="project" value="TreeGrafter"/>
</dbReference>
<proteinExistence type="inferred from homology"/>
<evidence type="ECO:0000256" key="7">
    <source>
        <dbReference type="ARBA" id="ARBA00023136"/>
    </source>
</evidence>
<dbReference type="NCBIfam" id="TIGR00751">
    <property type="entry name" value="menA"/>
    <property type="match status" value="1"/>
</dbReference>
<evidence type="ECO:0000313" key="10">
    <source>
        <dbReference type="EMBL" id="MBB2994189.1"/>
    </source>
</evidence>
<feature type="transmembrane region" description="Helical" evidence="8">
    <location>
        <begin position="40"/>
        <end position="58"/>
    </location>
</feature>
<feature type="transmembrane region" description="Helical" evidence="8">
    <location>
        <begin position="116"/>
        <end position="134"/>
    </location>
</feature>
<keyword evidence="2 8" id="KW-0474">Menaquinone biosynthesis</keyword>
<dbReference type="RefSeq" id="WP_183509562.1">
    <property type="nucleotide sequence ID" value="NZ_BAABGK010000041.1"/>
</dbReference>
<evidence type="ECO:0000256" key="9">
    <source>
        <dbReference type="NCBIfam" id="TIGR00751"/>
    </source>
</evidence>
<dbReference type="InterPro" id="IPR000537">
    <property type="entry name" value="UbiA_prenyltransferase"/>
</dbReference>
<dbReference type="GO" id="GO:0005886">
    <property type="term" value="C:plasma membrane"/>
    <property type="evidence" value="ECO:0007669"/>
    <property type="project" value="UniProtKB-SubCell"/>
</dbReference>
<evidence type="ECO:0000256" key="3">
    <source>
        <dbReference type="ARBA" id="ARBA00022475"/>
    </source>
</evidence>
<dbReference type="HAMAP" id="MF_01937">
    <property type="entry name" value="MenA_1"/>
    <property type="match status" value="1"/>
</dbReference>
<dbReference type="CDD" id="cd13962">
    <property type="entry name" value="PT_UbiA_UBIAD1"/>
    <property type="match status" value="1"/>
</dbReference>
<feature type="transmembrane region" description="Helical" evidence="8">
    <location>
        <begin position="213"/>
        <end position="233"/>
    </location>
</feature>
<dbReference type="NCBIfam" id="NF004751">
    <property type="entry name" value="PRK06080.1-3"/>
    <property type="match status" value="1"/>
</dbReference>
<evidence type="ECO:0000256" key="8">
    <source>
        <dbReference type="HAMAP-Rule" id="MF_01937"/>
    </source>
</evidence>
<keyword evidence="5 8" id="KW-0812">Transmembrane</keyword>
<dbReference type="EC" id="2.5.1.74" evidence="8 9"/>
<comment type="pathway">
    <text evidence="8">Quinol/quinone metabolism; menaquinone biosynthesis; menaquinol from 1,4-dihydroxy-2-naphthoate: step 1/2.</text>
</comment>
<dbReference type="GO" id="GO:0046428">
    <property type="term" value="F:1,4-dihydroxy-2-naphthoate polyprenyltransferase activity"/>
    <property type="evidence" value="ECO:0007669"/>
    <property type="project" value="UniProtKB-UniRule"/>
</dbReference>
<dbReference type="PANTHER" id="PTHR13929">
    <property type="entry name" value="1,4-DIHYDROXY-2-NAPHTHOATE OCTAPRENYLTRANSFERASE"/>
    <property type="match status" value="1"/>
</dbReference>
<dbReference type="Proteomes" id="UP000523000">
    <property type="component" value="Unassembled WGS sequence"/>
</dbReference>
<dbReference type="EMBL" id="JACHVS010000001">
    <property type="protein sequence ID" value="MBB2994189.1"/>
    <property type="molecule type" value="Genomic_DNA"/>
</dbReference>
<dbReference type="GO" id="GO:0009234">
    <property type="term" value="P:menaquinone biosynthetic process"/>
    <property type="evidence" value="ECO:0007669"/>
    <property type="project" value="UniProtKB-UniRule"/>
</dbReference>
<evidence type="ECO:0000256" key="4">
    <source>
        <dbReference type="ARBA" id="ARBA00022679"/>
    </source>
</evidence>